<dbReference type="Pfam" id="PF01408">
    <property type="entry name" value="GFO_IDH_MocA"/>
    <property type="match status" value="1"/>
</dbReference>
<proteinExistence type="predicted"/>
<dbReference type="EMBL" id="BARS01011765">
    <property type="protein sequence ID" value="GAF93496.1"/>
    <property type="molecule type" value="Genomic_DNA"/>
</dbReference>
<evidence type="ECO:0000313" key="2">
    <source>
        <dbReference type="EMBL" id="GAF93496.1"/>
    </source>
</evidence>
<reference evidence="2" key="1">
    <citation type="journal article" date="2014" name="Front. Microbiol.">
        <title>High frequency of phylogenetically diverse reductive dehalogenase-homologous genes in deep subseafloor sedimentary metagenomes.</title>
        <authorList>
            <person name="Kawai M."/>
            <person name="Futagami T."/>
            <person name="Toyoda A."/>
            <person name="Takaki Y."/>
            <person name="Nishi S."/>
            <person name="Hori S."/>
            <person name="Arai W."/>
            <person name="Tsubouchi T."/>
            <person name="Morono Y."/>
            <person name="Uchiyama I."/>
            <person name="Ito T."/>
            <person name="Fujiyama A."/>
            <person name="Inagaki F."/>
            <person name="Takami H."/>
        </authorList>
    </citation>
    <scope>NUCLEOTIDE SEQUENCE</scope>
    <source>
        <strain evidence="2">Expedition CK06-06</strain>
    </source>
</reference>
<dbReference type="InterPro" id="IPR036291">
    <property type="entry name" value="NAD(P)-bd_dom_sf"/>
</dbReference>
<dbReference type="PANTHER" id="PTHR43818:SF3">
    <property type="entry name" value="OXIDOREDUCTASE-RELATED"/>
    <property type="match status" value="1"/>
</dbReference>
<dbReference type="InterPro" id="IPR050463">
    <property type="entry name" value="Gfo/Idh/MocA_oxidrdct_glycsds"/>
</dbReference>
<sequence length="189" mass="20767">MSPMRRRDFLKGALAASAVGVAPFSILKAGPSPNSKLNIACIGVGGMGGGDASTFAREDNVIAVCDVDEAWYKRRNGRRKELRGVKLWKDYRVMFDKIGKEIDAISTATPDHARFAVCMFALRRGKHVFAQKPLCRTVNEVRLLTEEAGKHPKLVTQMGNQGHSTRGTALVRDWIQGGCIGDVREVNVR</sequence>
<comment type="caution">
    <text evidence="2">The sequence shown here is derived from an EMBL/GenBank/DDBJ whole genome shotgun (WGS) entry which is preliminary data.</text>
</comment>
<dbReference type="InterPro" id="IPR019546">
    <property type="entry name" value="TAT_signal_bac_arc"/>
</dbReference>
<feature type="non-terminal residue" evidence="2">
    <location>
        <position position="189"/>
    </location>
</feature>
<dbReference type="InterPro" id="IPR006311">
    <property type="entry name" value="TAT_signal"/>
</dbReference>
<evidence type="ECO:0000259" key="1">
    <source>
        <dbReference type="Pfam" id="PF01408"/>
    </source>
</evidence>
<accession>X0U2C0</accession>
<dbReference type="GO" id="GO:0000166">
    <property type="term" value="F:nucleotide binding"/>
    <property type="evidence" value="ECO:0007669"/>
    <property type="project" value="InterPro"/>
</dbReference>
<dbReference type="Gene3D" id="3.40.50.720">
    <property type="entry name" value="NAD(P)-binding Rossmann-like Domain"/>
    <property type="match status" value="1"/>
</dbReference>
<dbReference type="AlphaFoldDB" id="X0U2C0"/>
<dbReference type="Pfam" id="PF10518">
    <property type="entry name" value="TAT_signal"/>
    <property type="match status" value="1"/>
</dbReference>
<organism evidence="2">
    <name type="scientific">marine sediment metagenome</name>
    <dbReference type="NCBI Taxonomy" id="412755"/>
    <lineage>
        <taxon>unclassified sequences</taxon>
        <taxon>metagenomes</taxon>
        <taxon>ecological metagenomes</taxon>
    </lineage>
</organism>
<dbReference type="SUPFAM" id="SSF51735">
    <property type="entry name" value="NAD(P)-binding Rossmann-fold domains"/>
    <property type="match status" value="1"/>
</dbReference>
<dbReference type="InterPro" id="IPR000683">
    <property type="entry name" value="Gfo/Idh/MocA-like_OxRdtase_N"/>
</dbReference>
<dbReference type="NCBIfam" id="TIGR01409">
    <property type="entry name" value="TAT_signal_seq"/>
    <property type="match status" value="1"/>
</dbReference>
<protein>
    <recommendedName>
        <fullName evidence="1">Gfo/Idh/MocA-like oxidoreductase N-terminal domain-containing protein</fullName>
    </recommendedName>
</protein>
<gene>
    <name evidence="2" type="ORF">S01H1_21268</name>
</gene>
<dbReference type="PROSITE" id="PS51318">
    <property type="entry name" value="TAT"/>
    <property type="match status" value="1"/>
</dbReference>
<dbReference type="PANTHER" id="PTHR43818">
    <property type="entry name" value="BCDNA.GH03377"/>
    <property type="match status" value="1"/>
</dbReference>
<name>X0U2C0_9ZZZZ</name>
<feature type="domain" description="Gfo/Idh/MocA-like oxidoreductase N-terminal" evidence="1">
    <location>
        <begin position="37"/>
        <end position="156"/>
    </location>
</feature>